<reference evidence="1 2" key="1">
    <citation type="journal article" date="2019" name="Nat. Med.">
        <title>A library of human gut bacterial isolates paired with longitudinal multiomics data enables mechanistic microbiome research.</title>
        <authorList>
            <person name="Poyet M."/>
            <person name="Groussin M."/>
            <person name="Gibbons S.M."/>
            <person name="Avila-Pacheco J."/>
            <person name="Jiang X."/>
            <person name="Kearney S.M."/>
            <person name="Perrotta A.R."/>
            <person name="Berdy B."/>
            <person name="Zhao S."/>
            <person name="Lieberman T.D."/>
            <person name="Swanson P.K."/>
            <person name="Smith M."/>
            <person name="Roesemann S."/>
            <person name="Alexander J.E."/>
            <person name="Rich S.A."/>
            <person name="Livny J."/>
            <person name="Vlamakis H."/>
            <person name="Clish C."/>
            <person name="Bullock K."/>
            <person name="Deik A."/>
            <person name="Scott J."/>
            <person name="Pierce K.A."/>
            <person name="Xavier R.J."/>
            <person name="Alm E.J."/>
        </authorList>
    </citation>
    <scope>NUCLEOTIDE SEQUENCE [LARGE SCALE GENOMIC DNA]</scope>
    <source>
        <strain evidence="1 2">BIOML-A134</strain>
    </source>
</reference>
<keyword evidence="2" id="KW-1185">Reference proteome</keyword>
<protein>
    <submittedName>
        <fullName evidence="1">Uncharacterized protein</fullName>
    </submittedName>
</protein>
<evidence type="ECO:0000313" key="1">
    <source>
        <dbReference type="EMBL" id="KAA4091718.1"/>
    </source>
</evidence>
<name>A0A5M5EBT1_BACOV</name>
<dbReference type="AlphaFoldDB" id="A0A5M5EBT1"/>
<organism evidence="1 2">
    <name type="scientific">Bacteroides ovatus</name>
    <dbReference type="NCBI Taxonomy" id="28116"/>
    <lineage>
        <taxon>Bacteria</taxon>
        <taxon>Pseudomonadati</taxon>
        <taxon>Bacteroidota</taxon>
        <taxon>Bacteroidia</taxon>
        <taxon>Bacteroidales</taxon>
        <taxon>Bacteroidaceae</taxon>
        <taxon>Bacteroides</taxon>
    </lineage>
</organism>
<accession>A0A5M5EBT1</accession>
<gene>
    <name evidence="1" type="ORF">F3D66_22730</name>
</gene>
<dbReference type="EMBL" id="VWKB01000036">
    <property type="protein sequence ID" value="KAA4091718.1"/>
    <property type="molecule type" value="Genomic_DNA"/>
</dbReference>
<evidence type="ECO:0000313" key="2">
    <source>
        <dbReference type="Proteomes" id="UP000473905"/>
    </source>
</evidence>
<dbReference type="RefSeq" id="WP_004320024.1">
    <property type="nucleotide sequence ID" value="NZ_JAHYOK010000038.1"/>
</dbReference>
<dbReference type="Proteomes" id="UP000473905">
    <property type="component" value="Unassembled WGS sequence"/>
</dbReference>
<comment type="caution">
    <text evidence="1">The sequence shown here is derived from an EMBL/GenBank/DDBJ whole genome shotgun (WGS) entry which is preliminary data.</text>
</comment>
<sequence length="113" mass="13370">MGQKLHVAKKYEIEYSSSFGFNNKVVEFHNLLTALGISYNGESWDDDVEVNREDFRHGLEKLKNYDKLDEEKRTKIDEALSEFDEPVEKIIEIMERLLIVSDQENEYMLLAFF</sequence>
<proteinExistence type="predicted"/>